<proteinExistence type="predicted"/>
<evidence type="ECO:0000313" key="1">
    <source>
        <dbReference type="EMBL" id="MBD8894215.1"/>
    </source>
</evidence>
<accession>A0ABR9CTP0</accession>
<name>A0ABR9CTP0_9HYPH</name>
<dbReference type="RefSeq" id="WP_192150952.1">
    <property type="nucleotide sequence ID" value="NZ_JACYXI010000023.1"/>
</dbReference>
<protein>
    <recommendedName>
        <fullName evidence="3">Polymer-forming cytoskeletal protein</fullName>
    </recommendedName>
</protein>
<reference evidence="2" key="1">
    <citation type="submission" date="2020-09" db="EMBL/GenBank/DDBJ databases">
        <title>The genome sequence of strain Labrenzia suaedae 4C16A.</title>
        <authorList>
            <person name="Liu Y."/>
        </authorList>
    </citation>
    <scope>NUCLEOTIDE SEQUENCE [LARGE SCALE GENOMIC DNA]</scope>
    <source>
        <strain evidence="2">4C16A</strain>
    </source>
</reference>
<organism evidence="1 2">
    <name type="scientific">Roseibium litorale</name>
    <dbReference type="NCBI Taxonomy" id="2803841"/>
    <lineage>
        <taxon>Bacteria</taxon>
        <taxon>Pseudomonadati</taxon>
        <taxon>Pseudomonadota</taxon>
        <taxon>Alphaproteobacteria</taxon>
        <taxon>Hyphomicrobiales</taxon>
        <taxon>Stappiaceae</taxon>
        <taxon>Roseibium</taxon>
    </lineage>
</organism>
<keyword evidence="2" id="KW-1185">Reference proteome</keyword>
<gene>
    <name evidence="1" type="ORF">IG616_21935</name>
</gene>
<evidence type="ECO:0008006" key="3">
    <source>
        <dbReference type="Google" id="ProtNLM"/>
    </source>
</evidence>
<comment type="caution">
    <text evidence="1">The sequence shown here is derived from an EMBL/GenBank/DDBJ whole genome shotgun (WGS) entry which is preliminary data.</text>
</comment>
<sequence length="78" mass="8257">MRKIRTMHLEHLTVSEDTQFYGMAADGVTVAPGVRFELHGMVNGDVTAGDGAAVEIYGMLSGKVIGGKAHVHVYGLVS</sequence>
<dbReference type="EMBL" id="JACYXI010000023">
    <property type="protein sequence ID" value="MBD8894215.1"/>
    <property type="molecule type" value="Genomic_DNA"/>
</dbReference>
<dbReference type="Proteomes" id="UP000632063">
    <property type="component" value="Unassembled WGS sequence"/>
</dbReference>
<evidence type="ECO:0000313" key="2">
    <source>
        <dbReference type="Proteomes" id="UP000632063"/>
    </source>
</evidence>
<reference evidence="1 2" key="2">
    <citation type="journal article" date="2021" name="Int. J. Syst. Evol. Microbiol.">
        <title>Roseibium litorale sp. nov., isolated from a tidal flat sediment and proposal for the reclassification of Labrenzia polysiphoniae as Roseibium polysiphoniae comb. nov.</title>
        <authorList>
            <person name="Liu Y."/>
            <person name="Pei T."/>
            <person name="Du J."/>
            <person name="Chao M."/>
            <person name="Deng M.R."/>
            <person name="Zhu H."/>
        </authorList>
    </citation>
    <scope>NUCLEOTIDE SEQUENCE [LARGE SCALE GENOMIC DNA]</scope>
    <source>
        <strain evidence="1 2">4C16A</strain>
    </source>
</reference>